<gene>
    <name evidence="1" type="ORF">P409_17980</name>
</gene>
<dbReference type="InterPro" id="IPR008321">
    <property type="entry name" value="UCP032146"/>
</dbReference>
<dbReference type="OrthoDB" id="9798434at2"/>
<name>A0A0A0D5C0_9PROT</name>
<dbReference type="Pfam" id="PF06793">
    <property type="entry name" value="UPF0262"/>
    <property type="match status" value="1"/>
</dbReference>
<evidence type="ECO:0000313" key="1">
    <source>
        <dbReference type="EMBL" id="KGM33038.1"/>
    </source>
</evidence>
<sequence>MSGAAGDSEEGRLVEIVIDESAAVRRSPEVAHERRVAIHDLIEQNSFRLVQGPPGPYRLRLRMEENRLIFEIASGQGPDGEPERVALPVQPFRRIIKDYFLVCETYYAAIKTAPPSRIEAIDMGRRGLHDEGSVLLGERLADRIAMDHATARRLFTLLCVLQIRG</sequence>
<evidence type="ECO:0000313" key="2">
    <source>
        <dbReference type="Proteomes" id="UP000029995"/>
    </source>
</evidence>
<dbReference type="EMBL" id="JANX01000231">
    <property type="protein sequence ID" value="KGM33038.1"/>
    <property type="molecule type" value="Genomic_DNA"/>
</dbReference>
<dbReference type="NCBIfam" id="NF002769">
    <property type="entry name" value="PRK02853.1"/>
    <property type="match status" value="1"/>
</dbReference>
<dbReference type="AlphaFoldDB" id="A0A0A0D5C0"/>
<reference evidence="1 2" key="1">
    <citation type="submission" date="2014-01" db="EMBL/GenBank/DDBJ databases">
        <title>Genome sequence determination for a cystic fibrosis isolate, Inquilinus limosus.</title>
        <authorList>
            <person name="Pino M."/>
            <person name="Di Conza J."/>
            <person name="Gutkind G."/>
        </authorList>
    </citation>
    <scope>NUCLEOTIDE SEQUENCE [LARGE SCALE GENOMIC DNA]</scope>
    <source>
        <strain evidence="1 2">MP06</strain>
    </source>
</reference>
<dbReference type="RefSeq" id="WP_034840642.1">
    <property type="nucleotide sequence ID" value="NZ_JANX01000231.1"/>
</dbReference>
<protein>
    <submittedName>
        <fullName evidence="1">Uncharacterized protein</fullName>
    </submittedName>
</protein>
<comment type="caution">
    <text evidence="1">The sequence shown here is derived from an EMBL/GenBank/DDBJ whole genome shotgun (WGS) entry which is preliminary data.</text>
</comment>
<proteinExistence type="predicted"/>
<accession>A0A0A0D5C0</accession>
<organism evidence="1 2">
    <name type="scientific">Inquilinus limosus MP06</name>
    <dbReference type="NCBI Taxonomy" id="1398085"/>
    <lineage>
        <taxon>Bacteria</taxon>
        <taxon>Pseudomonadati</taxon>
        <taxon>Pseudomonadota</taxon>
        <taxon>Alphaproteobacteria</taxon>
        <taxon>Rhodospirillales</taxon>
        <taxon>Rhodospirillaceae</taxon>
        <taxon>Inquilinus</taxon>
    </lineage>
</organism>
<dbReference type="Proteomes" id="UP000029995">
    <property type="component" value="Unassembled WGS sequence"/>
</dbReference>